<gene>
    <name evidence="2" type="ORF">AK812_SmicGene3879</name>
</gene>
<feature type="compositionally biased region" description="Basic and acidic residues" evidence="1">
    <location>
        <begin position="318"/>
        <end position="334"/>
    </location>
</feature>
<protein>
    <submittedName>
        <fullName evidence="2">Uncharacterized protein</fullName>
    </submittedName>
</protein>
<dbReference type="InterPro" id="IPR029033">
    <property type="entry name" value="His_PPase_superfam"/>
</dbReference>
<sequence length="357" mass="38667">MDSALAAPSFESTLAAQIVASMVQARSGQPVPGVRHPPSAKVVYMAGHDTNLVLLRKLLGLRWHTAGWAENAAPPGGMLIFELADVPGRGFEVSAYFQAARPEQLREGQDFASQAPPRSPVPIPGCPIGKELSCPFEHFRSVVLASLRTECVATEGLKDFVLAAPAPGPVPSTNWWAVLAAGVAAFALGLGLCAFAELKSLKEEASPAMIPTELASPSSLPGKAAMTLEGAENDELARGRSTKGARLFARPRGEAATEEQRELVEFQQLEPQPQQSRQVQPPKQRRCLEYELTDRDWKGAQDKIENLEAEKREIAEQLHKAQREASRLQQRLDEATSEMGGLQVPNLRAKDLSAKDN</sequence>
<dbReference type="SUPFAM" id="SSF53254">
    <property type="entry name" value="Phosphoglycerate mutase-like"/>
    <property type="match status" value="1"/>
</dbReference>
<name>A0A1Q9EXS1_SYMMI</name>
<evidence type="ECO:0000313" key="2">
    <source>
        <dbReference type="EMBL" id="OLQ12185.1"/>
    </source>
</evidence>
<comment type="caution">
    <text evidence="2">The sequence shown here is derived from an EMBL/GenBank/DDBJ whole genome shotgun (WGS) entry which is preliminary data.</text>
</comment>
<feature type="compositionally biased region" description="Basic and acidic residues" evidence="1">
    <location>
        <begin position="348"/>
        <end position="357"/>
    </location>
</feature>
<reference evidence="2 3" key="1">
    <citation type="submission" date="2016-02" db="EMBL/GenBank/DDBJ databases">
        <title>Genome analysis of coral dinoflagellate symbionts highlights evolutionary adaptations to a symbiotic lifestyle.</title>
        <authorList>
            <person name="Aranda M."/>
            <person name="Li Y."/>
            <person name="Liew Y.J."/>
            <person name="Baumgarten S."/>
            <person name="Simakov O."/>
            <person name="Wilson M."/>
            <person name="Piel J."/>
            <person name="Ashoor H."/>
            <person name="Bougouffa S."/>
            <person name="Bajic V.B."/>
            <person name="Ryu T."/>
            <person name="Ravasi T."/>
            <person name="Bayer T."/>
            <person name="Micklem G."/>
            <person name="Kim H."/>
            <person name="Bhak J."/>
            <person name="Lajeunesse T.C."/>
            <person name="Voolstra C.R."/>
        </authorList>
    </citation>
    <scope>NUCLEOTIDE SEQUENCE [LARGE SCALE GENOMIC DNA]</scope>
    <source>
        <strain evidence="2 3">CCMP2467</strain>
    </source>
</reference>
<dbReference type="Proteomes" id="UP000186817">
    <property type="component" value="Unassembled WGS sequence"/>
</dbReference>
<dbReference type="AlphaFoldDB" id="A0A1Q9EXS1"/>
<evidence type="ECO:0000313" key="3">
    <source>
        <dbReference type="Proteomes" id="UP000186817"/>
    </source>
</evidence>
<dbReference type="Gene3D" id="3.40.50.1240">
    <property type="entry name" value="Phosphoglycerate mutase-like"/>
    <property type="match status" value="1"/>
</dbReference>
<keyword evidence="3" id="KW-1185">Reference proteome</keyword>
<evidence type="ECO:0000256" key="1">
    <source>
        <dbReference type="SAM" id="MobiDB-lite"/>
    </source>
</evidence>
<organism evidence="2 3">
    <name type="scientific">Symbiodinium microadriaticum</name>
    <name type="common">Dinoflagellate</name>
    <name type="synonym">Zooxanthella microadriatica</name>
    <dbReference type="NCBI Taxonomy" id="2951"/>
    <lineage>
        <taxon>Eukaryota</taxon>
        <taxon>Sar</taxon>
        <taxon>Alveolata</taxon>
        <taxon>Dinophyceae</taxon>
        <taxon>Suessiales</taxon>
        <taxon>Symbiodiniaceae</taxon>
        <taxon>Symbiodinium</taxon>
    </lineage>
</organism>
<proteinExistence type="predicted"/>
<feature type="region of interest" description="Disordered" evidence="1">
    <location>
        <begin position="318"/>
        <end position="357"/>
    </location>
</feature>
<feature type="region of interest" description="Disordered" evidence="1">
    <location>
        <begin position="231"/>
        <end position="258"/>
    </location>
</feature>
<dbReference type="EMBL" id="LSRX01000047">
    <property type="protein sequence ID" value="OLQ12185.1"/>
    <property type="molecule type" value="Genomic_DNA"/>
</dbReference>
<accession>A0A1Q9EXS1</accession>